<dbReference type="Gene3D" id="3.40.50.880">
    <property type="match status" value="1"/>
</dbReference>
<dbReference type="EMBL" id="FOFV01000005">
    <property type="protein sequence ID" value="SEQ90248.1"/>
    <property type="molecule type" value="Genomic_DNA"/>
</dbReference>
<dbReference type="PANTHER" id="PTHR43130:SF2">
    <property type="entry name" value="DJ-1_PFPI DOMAIN-CONTAINING PROTEIN"/>
    <property type="match status" value="1"/>
</dbReference>
<keyword evidence="1" id="KW-0732">Signal</keyword>
<reference evidence="4" key="1">
    <citation type="submission" date="2016-10" db="EMBL/GenBank/DDBJ databases">
        <authorList>
            <person name="Varghese N."/>
            <person name="Submissions S."/>
        </authorList>
    </citation>
    <scope>NUCLEOTIDE SEQUENCE [LARGE SCALE GENOMIC DNA]</scope>
    <source>
        <strain evidence="4">DSM 44437</strain>
    </source>
</reference>
<evidence type="ECO:0000313" key="3">
    <source>
        <dbReference type="EMBL" id="SEQ90248.1"/>
    </source>
</evidence>
<accession>A0A1H9JTW4</accession>
<dbReference type="InterPro" id="IPR002818">
    <property type="entry name" value="DJ-1/PfpI"/>
</dbReference>
<gene>
    <name evidence="3" type="ORF">SAMN04488000_10529</name>
</gene>
<dbReference type="Proteomes" id="UP000199503">
    <property type="component" value="Unassembled WGS sequence"/>
</dbReference>
<protein>
    <submittedName>
        <fullName evidence="3">DJ-1/PfpI family protein</fullName>
    </submittedName>
</protein>
<dbReference type="InterPro" id="IPR029062">
    <property type="entry name" value="Class_I_gatase-like"/>
</dbReference>
<evidence type="ECO:0000256" key="1">
    <source>
        <dbReference type="SAM" id="SignalP"/>
    </source>
</evidence>
<dbReference type="AlphaFoldDB" id="A0A1H9JTW4"/>
<dbReference type="CDD" id="cd03139">
    <property type="entry name" value="GATase1_PfpI_2"/>
    <property type="match status" value="1"/>
</dbReference>
<feature type="domain" description="DJ-1/PfpI" evidence="2">
    <location>
        <begin position="25"/>
        <end position="194"/>
    </location>
</feature>
<feature type="chain" id="PRO_5039199917" evidence="1">
    <location>
        <begin position="19"/>
        <end position="220"/>
    </location>
</feature>
<dbReference type="SUPFAM" id="SSF52317">
    <property type="entry name" value="Class I glutamine amidotransferase-like"/>
    <property type="match status" value="1"/>
</dbReference>
<evidence type="ECO:0000259" key="2">
    <source>
        <dbReference type="Pfam" id="PF01965"/>
    </source>
</evidence>
<dbReference type="InterPro" id="IPR052158">
    <property type="entry name" value="INH-QAR"/>
</dbReference>
<dbReference type="GO" id="GO:0006355">
    <property type="term" value="P:regulation of DNA-templated transcription"/>
    <property type="evidence" value="ECO:0007669"/>
    <property type="project" value="TreeGrafter"/>
</dbReference>
<dbReference type="STRING" id="65499.SAMN04488000_10529"/>
<proteinExistence type="predicted"/>
<evidence type="ECO:0000313" key="4">
    <source>
        <dbReference type="Proteomes" id="UP000199503"/>
    </source>
</evidence>
<organism evidence="3 4">
    <name type="scientific">Lentzea albida</name>
    <dbReference type="NCBI Taxonomy" id="65499"/>
    <lineage>
        <taxon>Bacteria</taxon>
        <taxon>Bacillati</taxon>
        <taxon>Actinomycetota</taxon>
        <taxon>Actinomycetes</taxon>
        <taxon>Pseudonocardiales</taxon>
        <taxon>Pseudonocardiaceae</taxon>
        <taxon>Lentzea</taxon>
    </lineage>
</organism>
<feature type="signal peptide" evidence="1">
    <location>
        <begin position="1"/>
        <end position="18"/>
    </location>
</feature>
<keyword evidence="4" id="KW-1185">Reference proteome</keyword>
<dbReference type="PANTHER" id="PTHR43130">
    <property type="entry name" value="ARAC-FAMILY TRANSCRIPTIONAL REGULATOR"/>
    <property type="match status" value="1"/>
</dbReference>
<sequence>MRASALSLGITATGSALASASSPLRVQVLMFDGVEEQDFVAPVEVFGLAGKLSNGAIRTTMVSMDRPRTVTCTYGTKVDVPTGWSPRDADVLVVPGGGYADTNGPGVHPVIRDQAFLRRLAGAEVLKAGICTGTMILSAAGVTRGRNATTHHAAQADLAAQGTTVVKARVVDDGDLVTGGGVTSGLDVALWLVERFAGAQVAQRAETVLEYERRGTVWRR</sequence>
<dbReference type="Pfam" id="PF01965">
    <property type="entry name" value="DJ-1_PfpI"/>
    <property type="match status" value="1"/>
</dbReference>
<name>A0A1H9JTW4_9PSEU</name>